<organism evidence="2 3">
    <name type="scientific">Gigaspora rosea</name>
    <dbReference type="NCBI Taxonomy" id="44941"/>
    <lineage>
        <taxon>Eukaryota</taxon>
        <taxon>Fungi</taxon>
        <taxon>Fungi incertae sedis</taxon>
        <taxon>Mucoromycota</taxon>
        <taxon>Glomeromycotina</taxon>
        <taxon>Glomeromycetes</taxon>
        <taxon>Diversisporales</taxon>
        <taxon>Gigasporaceae</taxon>
        <taxon>Gigaspora</taxon>
    </lineage>
</organism>
<keyword evidence="1" id="KW-0472">Membrane</keyword>
<proteinExistence type="predicted"/>
<gene>
    <name evidence="2" type="ORF">C2G38_2078915</name>
</gene>
<keyword evidence="3" id="KW-1185">Reference proteome</keyword>
<comment type="caution">
    <text evidence="2">The sequence shown here is derived from an EMBL/GenBank/DDBJ whole genome shotgun (WGS) entry which is preliminary data.</text>
</comment>
<feature type="transmembrane region" description="Helical" evidence="1">
    <location>
        <begin position="59"/>
        <end position="75"/>
    </location>
</feature>
<evidence type="ECO:0000313" key="2">
    <source>
        <dbReference type="EMBL" id="RIB21208.1"/>
    </source>
</evidence>
<evidence type="ECO:0000313" key="3">
    <source>
        <dbReference type="Proteomes" id="UP000266673"/>
    </source>
</evidence>
<evidence type="ECO:0000256" key="1">
    <source>
        <dbReference type="SAM" id="Phobius"/>
    </source>
</evidence>
<dbReference type="Proteomes" id="UP000266673">
    <property type="component" value="Unassembled WGS sequence"/>
</dbReference>
<dbReference type="AlphaFoldDB" id="A0A397VHB7"/>
<accession>A0A397VHB7</accession>
<name>A0A397VHB7_9GLOM</name>
<keyword evidence="1" id="KW-0812">Transmembrane</keyword>
<sequence>MRSTICRLKDLPNANPNFTCSKALSLPVHYFISYQSIVFYIFHTYLADVHFLREWSNEIKFFFAIIKMYSIYYLIKS</sequence>
<reference evidence="2 3" key="1">
    <citation type="submission" date="2018-06" db="EMBL/GenBank/DDBJ databases">
        <title>Comparative genomics reveals the genomic features of Rhizophagus irregularis, R. cerebriforme, R. diaphanum and Gigaspora rosea, and their symbiotic lifestyle signature.</title>
        <authorList>
            <person name="Morin E."/>
            <person name="San Clemente H."/>
            <person name="Chen E.C.H."/>
            <person name="De La Providencia I."/>
            <person name="Hainaut M."/>
            <person name="Kuo A."/>
            <person name="Kohler A."/>
            <person name="Murat C."/>
            <person name="Tang N."/>
            <person name="Roy S."/>
            <person name="Loubradou J."/>
            <person name="Henrissat B."/>
            <person name="Grigoriev I.V."/>
            <person name="Corradi N."/>
            <person name="Roux C."/>
            <person name="Martin F.M."/>
        </authorList>
    </citation>
    <scope>NUCLEOTIDE SEQUENCE [LARGE SCALE GENOMIC DNA]</scope>
    <source>
        <strain evidence="2 3">DAOM 194757</strain>
    </source>
</reference>
<keyword evidence="1" id="KW-1133">Transmembrane helix</keyword>
<dbReference type="EMBL" id="QKWP01000374">
    <property type="protein sequence ID" value="RIB21208.1"/>
    <property type="molecule type" value="Genomic_DNA"/>
</dbReference>
<feature type="transmembrane region" description="Helical" evidence="1">
    <location>
        <begin position="28"/>
        <end position="47"/>
    </location>
</feature>
<protein>
    <submittedName>
        <fullName evidence="2">Uncharacterized protein</fullName>
    </submittedName>
</protein>